<sequence>MTQKRVPVLIVGAGGAGLSLSLLLLQQGIHPLLIERRTEISIYPRARNLNFRTLEVLRSLGLAAEVRGAGTRISQVVFKETLASKPEQILDPTTLMHHEEALSPDPFGWHCPQSRLEPLLWASAKQRGGDVRYSTQLISFIQDDSGVTATLEDRTTGRQYVIQSDYLVAADGAHSHIREALAIPTQGVGVLPEHFIFVYFRAPWQELIAGREADGFMIKNADVEGIFLVAKGDLGMFLITYRPALGESFQDFTSEHCNELVQKAIGKPEMEVSIVDIASWQPAESVASQFQQGRVFLVGDAAHTMPAYKGLGVNTAIQSAQNLGWKLAAVIHGQAAPQLLRTYQQERHPVGWFAARQSLTGPGAAWLPKGTKSEHLPLEKDLPLFYPIVGYRYRSQAILSEDAAVSSQDEIVLLDREELTGLPGTRVPHLWLQQQGQRISTLDLLDGRFVLLVGSNGAFWCEAAAAVKVSLGIDLMAYRIGPDADLPDLENGWTAKMGVSPEGAVLVRPDGFVAWHSRTFTASAESVLEQVFSHILGRSTTLS</sequence>
<reference evidence="6" key="1">
    <citation type="submission" date="2018-12" db="EMBL/GenBank/DDBJ databases">
        <title>Tengunoibacter tsumagoiensis gen. nov., sp. nov., Dictyobacter kobayashii sp. nov., D. alpinus sp. nov., and D. joshuensis sp. nov. and description of Dictyobacteraceae fam. nov. within the order Ktedonobacterales isolated from Tengu-no-mugimeshi.</title>
        <authorList>
            <person name="Wang C.M."/>
            <person name="Zheng Y."/>
            <person name="Sakai Y."/>
            <person name="Toyoda A."/>
            <person name="Minakuchi Y."/>
            <person name="Abe K."/>
            <person name="Yokota A."/>
            <person name="Yabe S."/>
        </authorList>
    </citation>
    <scope>NUCLEOTIDE SEQUENCE [LARGE SCALE GENOMIC DNA]</scope>
    <source>
        <strain evidence="6">Uno16</strain>
    </source>
</reference>
<comment type="cofactor">
    <cofactor evidence="1">
        <name>FAD</name>
        <dbReference type="ChEBI" id="CHEBI:57692"/>
    </cofactor>
</comment>
<evidence type="ECO:0000259" key="4">
    <source>
        <dbReference type="Pfam" id="PF01494"/>
    </source>
</evidence>
<dbReference type="PANTHER" id="PTHR43004">
    <property type="entry name" value="TRK SYSTEM POTASSIUM UPTAKE PROTEIN"/>
    <property type="match status" value="1"/>
</dbReference>
<dbReference type="InterPro" id="IPR002938">
    <property type="entry name" value="FAD-bd"/>
</dbReference>
<dbReference type="SUPFAM" id="SSF51905">
    <property type="entry name" value="FAD/NAD(P)-binding domain"/>
    <property type="match status" value="1"/>
</dbReference>
<dbReference type="GO" id="GO:0016709">
    <property type="term" value="F:oxidoreductase activity, acting on paired donors, with incorporation or reduction of molecular oxygen, NAD(P)H as one donor, and incorporation of one atom of oxygen"/>
    <property type="evidence" value="ECO:0007669"/>
    <property type="project" value="UniProtKB-ARBA"/>
</dbReference>
<dbReference type="Pfam" id="PF01494">
    <property type="entry name" value="FAD_binding_3"/>
    <property type="match status" value="1"/>
</dbReference>
<accession>A0A402B8A5</accession>
<dbReference type="OrthoDB" id="8670884at2"/>
<comment type="caution">
    <text evidence="5">The sequence shown here is derived from an EMBL/GenBank/DDBJ whole genome shotgun (WGS) entry which is preliminary data.</text>
</comment>
<evidence type="ECO:0000256" key="1">
    <source>
        <dbReference type="ARBA" id="ARBA00001974"/>
    </source>
</evidence>
<dbReference type="InterPro" id="IPR050641">
    <property type="entry name" value="RIFMO-like"/>
</dbReference>
<protein>
    <submittedName>
        <fullName evidence="5">FAD-binding monooxygenase</fullName>
    </submittedName>
</protein>
<dbReference type="RefSeq" id="WP_126627927.1">
    <property type="nucleotide sequence ID" value="NZ_BIFT01000001.1"/>
</dbReference>
<dbReference type="EMBL" id="BIFT01000001">
    <property type="protein sequence ID" value="GCE27604.1"/>
    <property type="molecule type" value="Genomic_DNA"/>
</dbReference>
<gene>
    <name evidence="5" type="ORF">KDA_30880</name>
</gene>
<dbReference type="Proteomes" id="UP000287171">
    <property type="component" value="Unassembled WGS sequence"/>
</dbReference>
<dbReference type="AlphaFoldDB" id="A0A402B8A5"/>
<keyword evidence="3" id="KW-0274">FAD</keyword>
<dbReference type="Gene3D" id="3.40.30.120">
    <property type="match status" value="1"/>
</dbReference>
<keyword evidence="6" id="KW-1185">Reference proteome</keyword>
<organism evidence="5 6">
    <name type="scientific">Dictyobacter alpinus</name>
    <dbReference type="NCBI Taxonomy" id="2014873"/>
    <lineage>
        <taxon>Bacteria</taxon>
        <taxon>Bacillati</taxon>
        <taxon>Chloroflexota</taxon>
        <taxon>Ktedonobacteria</taxon>
        <taxon>Ktedonobacterales</taxon>
        <taxon>Dictyobacteraceae</taxon>
        <taxon>Dictyobacter</taxon>
    </lineage>
</organism>
<dbReference type="PANTHER" id="PTHR43004:SF19">
    <property type="entry name" value="BINDING MONOOXYGENASE, PUTATIVE (JCVI)-RELATED"/>
    <property type="match status" value="1"/>
</dbReference>
<proteinExistence type="predicted"/>
<feature type="domain" description="FAD-binding" evidence="4">
    <location>
        <begin position="6"/>
        <end position="357"/>
    </location>
</feature>
<dbReference type="Pfam" id="PF21274">
    <property type="entry name" value="Rng_hyd_C"/>
    <property type="match status" value="1"/>
</dbReference>
<keyword evidence="5" id="KW-0560">Oxidoreductase</keyword>
<evidence type="ECO:0000313" key="6">
    <source>
        <dbReference type="Proteomes" id="UP000287171"/>
    </source>
</evidence>
<keyword evidence="5" id="KW-0503">Monooxygenase</keyword>
<dbReference type="InterPro" id="IPR036188">
    <property type="entry name" value="FAD/NAD-bd_sf"/>
</dbReference>
<evidence type="ECO:0000256" key="2">
    <source>
        <dbReference type="ARBA" id="ARBA00022630"/>
    </source>
</evidence>
<evidence type="ECO:0000313" key="5">
    <source>
        <dbReference type="EMBL" id="GCE27604.1"/>
    </source>
</evidence>
<name>A0A402B8A5_9CHLR</name>
<evidence type="ECO:0000256" key="3">
    <source>
        <dbReference type="ARBA" id="ARBA00022827"/>
    </source>
</evidence>
<keyword evidence="2" id="KW-0285">Flavoprotein</keyword>
<dbReference type="Gene3D" id="3.50.50.60">
    <property type="entry name" value="FAD/NAD(P)-binding domain"/>
    <property type="match status" value="1"/>
</dbReference>
<dbReference type="GO" id="GO:0071949">
    <property type="term" value="F:FAD binding"/>
    <property type="evidence" value="ECO:0007669"/>
    <property type="project" value="InterPro"/>
</dbReference>
<dbReference type="Gene3D" id="3.30.9.10">
    <property type="entry name" value="D-Amino Acid Oxidase, subunit A, domain 2"/>
    <property type="match status" value="1"/>
</dbReference>
<dbReference type="PRINTS" id="PR00420">
    <property type="entry name" value="RNGMNOXGNASE"/>
</dbReference>